<dbReference type="SMART" id="SM00338">
    <property type="entry name" value="BRLZ"/>
    <property type="match status" value="1"/>
</dbReference>
<comment type="caution">
    <text evidence="8">The sequence shown here is derived from an EMBL/GenBank/DDBJ whole genome shotgun (WGS) entry which is preliminary data.</text>
</comment>
<dbReference type="PROSITE" id="PS00036">
    <property type="entry name" value="BZIP_BASIC"/>
    <property type="match status" value="1"/>
</dbReference>
<dbReference type="FunFam" id="1.20.5.170:FF:000020">
    <property type="entry name" value="BZIP transcription factor"/>
    <property type="match status" value="1"/>
</dbReference>
<feature type="region of interest" description="Disordered" evidence="6">
    <location>
        <begin position="47"/>
        <end position="82"/>
    </location>
</feature>
<feature type="compositionally biased region" description="Polar residues" evidence="6">
    <location>
        <begin position="47"/>
        <end position="56"/>
    </location>
</feature>
<evidence type="ECO:0000256" key="5">
    <source>
        <dbReference type="ARBA" id="ARBA00023242"/>
    </source>
</evidence>
<dbReference type="SUPFAM" id="SSF57959">
    <property type="entry name" value="Leucine zipper domain"/>
    <property type="match status" value="1"/>
</dbReference>
<keyword evidence="2" id="KW-0805">Transcription regulation</keyword>
<evidence type="ECO:0000313" key="8">
    <source>
        <dbReference type="EMBL" id="KAL3629502.1"/>
    </source>
</evidence>
<keyword evidence="3" id="KW-0238">DNA-binding</keyword>
<dbReference type="Pfam" id="PF00170">
    <property type="entry name" value="bZIP_1"/>
    <property type="match status" value="1"/>
</dbReference>
<dbReference type="EMBL" id="JAVIJP010000034">
    <property type="protein sequence ID" value="KAL3629502.1"/>
    <property type="molecule type" value="Genomic_DNA"/>
</dbReference>
<evidence type="ECO:0000256" key="6">
    <source>
        <dbReference type="SAM" id="MobiDB-lite"/>
    </source>
</evidence>
<dbReference type="InterPro" id="IPR044521">
    <property type="entry name" value="AtbZIP8/43"/>
</dbReference>
<name>A0ABD3CIU8_9LAMI</name>
<organism evidence="8 9">
    <name type="scientific">Castilleja foliolosa</name>
    <dbReference type="NCBI Taxonomy" id="1961234"/>
    <lineage>
        <taxon>Eukaryota</taxon>
        <taxon>Viridiplantae</taxon>
        <taxon>Streptophyta</taxon>
        <taxon>Embryophyta</taxon>
        <taxon>Tracheophyta</taxon>
        <taxon>Spermatophyta</taxon>
        <taxon>Magnoliopsida</taxon>
        <taxon>eudicotyledons</taxon>
        <taxon>Gunneridae</taxon>
        <taxon>Pentapetalae</taxon>
        <taxon>asterids</taxon>
        <taxon>lamiids</taxon>
        <taxon>Lamiales</taxon>
        <taxon>Orobanchaceae</taxon>
        <taxon>Pedicularideae</taxon>
        <taxon>Castillejinae</taxon>
        <taxon>Castilleja</taxon>
    </lineage>
</organism>
<keyword evidence="9" id="KW-1185">Reference proteome</keyword>
<evidence type="ECO:0000256" key="1">
    <source>
        <dbReference type="ARBA" id="ARBA00004123"/>
    </source>
</evidence>
<dbReference type="PANTHER" id="PTHR46324:SF3">
    <property type="entry name" value="BASIC LEUCINE ZIPPER 43-RELATED"/>
    <property type="match status" value="1"/>
</dbReference>
<dbReference type="GO" id="GO:0003677">
    <property type="term" value="F:DNA binding"/>
    <property type="evidence" value="ECO:0007669"/>
    <property type="project" value="UniProtKB-KW"/>
</dbReference>
<accession>A0ABD3CIU8</accession>
<dbReference type="Proteomes" id="UP001632038">
    <property type="component" value="Unassembled WGS sequence"/>
</dbReference>
<dbReference type="InterPro" id="IPR045314">
    <property type="entry name" value="bZIP_plant_GBF1"/>
</dbReference>
<dbReference type="PANTHER" id="PTHR46324">
    <property type="entry name" value="BASIC LEUCINE ZIPPER 43-RELATED"/>
    <property type="match status" value="1"/>
</dbReference>
<dbReference type="InterPro" id="IPR004827">
    <property type="entry name" value="bZIP"/>
</dbReference>
<evidence type="ECO:0000256" key="3">
    <source>
        <dbReference type="ARBA" id="ARBA00023125"/>
    </source>
</evidence>
<feature type="domain" description="BZIP" evidence="7">
    <location>
        <begin position="65"/>
        <end position="128"/>
    </location>
</feature>
<reference evidence="9" key="1">
    <citation type="journal article" date="2024" name="IScience">
        <title>Strigolactones Initiate the Formation of Haustorium-like Structures in Castilleja.</title>
        <authorList>
            <person name="Buerger M."/>
            <person name="Peterson D."/>
            <person name="Chory J."/>
        </authorList>
    </citation>
    <scope>NUCLEOTIDE SEQUENCE [LARGE SCALE GENOMIC DNA]</scope>
</reference>
<dbReference type="AlphaFoldDB" id="A0ABD3CIU8"/>
<protein>
    <submittedName>
        <fullName evidence="8">Basic leucine zipper 43</fullName>
    </submittedName>
</protein>
<evidence type="ECO:0000256" key="4">
    <source>
        <dbReference type="ARBA" id="ARBA00023163"/>
    </source>
</evidence>
<comment type="subcellular location">
    <subcellularLocation>
        <location evidence="1">Nucleus</location>
    </subcellularLocation>
</comment>
<keyword evidence="4" id="KW-0804">Transcription</keyword>
<evidence type="ECO:0000259" key="7">
    <source>
        <dbReference type="PROSITE" id="PS50217"/>
    </source>
</evidence>
<dbReference type="InterPro" id="IPR046347">
    <property type="entry name" value="bZIP_sf"/>
</dbReference>
<evidence type="ECO:0000313" key="9">
    <source>
        <dbReference type="Proteomes" id="UP001632038"/>
    </source>
</evidence>
<evidence type="ECO:0000256" key="2">
    <source>
        <dbReference type="ARBA" id="ARBA00023015"/>
    </source>
</evidence>
<dbReference type="GO" id="GO:0046983">
    <property type="term" value="F:protein dimerization activity"/>
    <property type="evidence" value="ECO:0007669"/>
    <property type="project" value="UniProtKB-ARBA"/>
</dbReference>
<proteinExistence type="predicted"/>
<gene>
    <name evidence="8" type="primary">BZIP43</name>
    <name evidence="8" type="ORF">CASFOL_026724</name>
</gene>
<dbReference type="Gene3D" id="1.20.5.170">
    <property type="match status" value="1"/>
</dbReference>
<dbReference type="PROSITE" id="PS50217">
    <property type="entry name" value="BZIP"/>
    <property type="match status" value="1"/>
</dbReference>
<dbReference type="CDD" id="cd14702">
    <property type="entry name" value="bZIP_plant_GBF1"/>
    <property type="match status" value="1"/>
</dbReference>
<keyword evidence="5" id="KW-0539">Nucleus</keyword>
<dbReference type="GO" id="GO:0005634">
    <property type="term" value="C:nucleus"/>
    <property type="evidence" value="ECO:0007669"/>
    <property type="project" value="UniProtKB-SubCell"/>
</dbReference>
<sequence>MQPGEITDLPYLFHSNPTQFTPWVHPGSTTTNNPLYEPNMIVPQVQQPSLSNNSTSDEADDQLINERKRRRMLSNRESARRSRMRKQRHLDVLWSQVVWLRDENHRLMEKMNQVSESHDRVVQEHAQLKEVNLELRRVISDMKLNSPFFGLAELEDDDDIYNDLE</sequence>